<dbReference type="AlphaFoldDB" id="F0SLT3"/>
<dbReference type="KEGG" id="pbs:Plabr_1211"/>
<name>F0SLT3_RUBBR</name>
<dbReference type="EMBL" id="CP002546">
    <property type="protein sequence ID" value="ADY58824.1"/>
    <property type="molecule type" value="Genomic_DNA"/>
</dbReference>
<dbReference type="Proteomes" id="UP000006860">
    <property type="component" value="Chromosome"/>
</dbReference>
<gene>
    <name evidence="2" type="ordered locus">Plabr_1211</name>
</gene>
<feature type="region of interest" description="Disordered" evidence="1">
    <location>
        <begin position="95"/>
        <end position="115"/>
    </location>
</feature>
<reference evidence="3" key="1">
    <citation type="submission" date="2011-02" db="EMBL/GenBank/DDBJ databases">
        <title>The complete genome of Planctomyces brasiliensis DSM 5305.</title>
        <authorList>
            <person name="Lucas S."/>
            <person name="Copeland A."/>
            <person name="Lapidus A."/>
            <person name="Bruce D."/>
            <person name="Goodwin L."/>
            <person name="Pitluck S."/>
            <person name="Kyrpides N."/>
            <person name="Mavromatis K."/>
            <person name="Pagani I."/>
            <person name="Ivanova N."/>
            <person name="Ovchinnikova G."/>
            <person name="Lu M."/>
            <person name="Detter J.C."/>
            <person name="Han C."/>
            <person name="Land M."/>
            <person name="Hauser L."/>
            <person name="Markowitz V."/>
            <person name="Cheng J.-F."/>
            <person name="Hugenholtz P."/>
            <person name="Woyke T."/>
            <person name="Wu D."/>
            <person name="Tindall B."/>
            <person name="Pomrenke H.G."/>
            <person name="Brambilla E."/>
            <person name="Klenk H.-P."/>
            <person name="Eisen J.A."/>
        </authorList>
    </citation>
    <scope>NUCLEOTIDE SEQUENCE [LARGE SCALE GENOMIC DNA]</scope>
    <source>
        <strain evidence="3">ATCC 49424 / DSM 5305 / JCM 21570 / NBRC 103401 / IFAM 1448</strain>
    </source>
</reference>
<protein>
    <submittedName>
        <fullName evidence="2">Uncharacterized protein</fullName>
    </submittedName>
</protein>
<organism evidence="2 3">
    <name type="scientific">Rubinisphaera brasiliensis (strain ATCC 49424 / DSM 5305 / JCM 21570 / IAM 15109 / NBRC 103401 / IFAM 1448)</name>
    <name type="common">Planctomyces brasiliensis</name>
    <dbReference type="NCBI Taxonomy" id="756272"/>
    <lineage>
        <taxon>Bacteria</taxon>
        <taxon>Pseudomonadati</taxon>
        <taxon>Planctomycetota</taxon>
        <taxon>Planctomycetia</taxon>
        <taxon>Planctomycetales</taxon>
        <taxon>Planctomycetaceae</taxon>
        <taxon>Rubinisphaera</taxon>
    </lineage>
</organism>
<accession>F0SLT3</accession>
<evidence type="ECO:0000256" key="1">
    <source>
        <dbReference type="SAM" id="MobiDB-lite"/>
    </source>
</evidence>
<evidence type="ECO:0000313" key="3">
    <source>
        <dbReference type="Proteomes" id="UP000006860"/>
    </source>
</evidence>
<proteinExistence type="predicted"/>
<dbReference type="HOGENOM" id="CLU_2107196_0_0_0"/>
<keyword evidence="3" id="KW-1185">Reference proteome</keyword>
<sequence length="115" mass="13226">MGLGEYSRRNALLWGILWGVRVNKYKSVDAFLQAESACEEDLNRKKKAKFRLFAMEITQLQSRVAPVEAERLPVCRRHKKLTRCRQSQKIHRVEESPIGTRLPAGKETLTTTSRG</sequence>
<evidence type="ECO:0000313" key="2">
    <source>
        <dbReference type="EMBL" id="ADY58824.1"/>
    </source>
</evidence>